<organism evidence="1">
    <name type="scientific">marine sediment metagenome</name>
    <dbReference type="NCBI Taxonomy" id="412755"/>
    <lineage>
        <taxon>unclassified sequences</taxon>
        <taxon>metagenomes</taxon>
        <taxon>ecological metagenomes</taxon>
    </lineage>
</organism>
<protein>
    <submittedName>
        <fullName evidence="1">Uncharacterized protein</fullName>
    </submittedName>
</protein>
<name>A0A0F9KZ44_9ZZZZ</name>
<gene>
    <name evidence="1" type="ORF">LCGC14_1576810</name>
</gene>
<dbReference type="EMBL" id="LAZR01012360">
    <property type="protein sequence ID" value="KKM27233.1"/>
    <property type="molecule type" value="Genomic_DNA"/>
</dbReference>
<dbReference type="AlphaFoldDB" id="A0A0F9KZ44"/>
<accession>A0A0F9KZ44</accession>
<evidence type="ECO:0000313" key="1">
    <source>
        <dbReference type="EMBL" id="KKM27233.1"/>
    </source>
</evidence>
<reference evidence="1" key="1">
    <citation type="journal article" date="2015" name="Nature">
        <title>Complex archaea that bridge the gap between prokaryotes and eukaryotes.</title>
        <authorList>
            <person name="Spang A."/>
            <person name="Saw J.H."/>
            <person name="Jorgensen S.L."/>
            <person name="Zaremba-Niedzwiedzka K."/>
            <person name="Martijn J."/>
            <person name="Lind A.E."/>
            <person name="van Eijk R."/>
            <person name="Schleper C."/>
            <person name="Guy L."/>
            <person name="Ettema T.J."/>
        </authorList>
    </citation>
    <scope>NUCLEOTIDE SEQUENCE</scope>
</reference>
<proteinExistence type="predicted"/>
<sequence length="77" mass="8882">MFSSCKESCKHKYGEPKDKYQFCVACNAAKPIPCAHKWKVEDKYTRTYEGLPVGIGRISKCENCGEHKDFFVDMLKK</sequence>
<comment type="caution">
    <text evidence="1">The sequence shown here is derived from an EMBL/GenBank/DDBJ whole genome shotgun (WGS) entry which is preliminary data.</text>
</comment>